<evidence type="ECO:0000256" key="2">
    <source>
        <dbReference type="ARBA" id="ARBA00010790"/>
    </source>
</evidence>
<evidence type="ECO:0000256" key="5">
    <source>
        <dbReference type="SAM" id="MobiDB-lite"/>
    </source>
</evidence>
<dbReference type="PANTHER" id="PTHR11552:SF147">
    <property type="entry name" value="CHOLINE DEHYDROGENASE, MITOCHONDRIAL"/>
    <property type="match status" value="1"/>
</dbReference>
<evidence type="ECO:0000256" key="1">
    <source>
        <dbReference type="ARBA" id="ARBA00001974"/>
    </source>
</evidence>
<dbReference type="GO" id="GO:0016614">
    <property type="term" value="F:oxidoreductase activity, acting on CH-OH group of donors"/>
    <property type="evidence" value="ECO:0007669"/>
    <property type="project" value="InterPro"/>
</dbReference>
<dbReference type="EMBL" id="LNIX01000008">
    <property type="protein sequence ID" value="OXA50686.1"/>
    <property type="molecule type" value="Genomic_DNA"/>
</dbReference>
<dbReference type="Proteomes" id="UP000198287">
    <property type="component" value="Unassembled WGS sequence"/>
</dbReference>
<reference evidence="9 10" key="1">
    <citation type="submission" date="2015-12" db="EMBL/GenBank/DDBJ databases">
        <title>The genome of Folsomia candida.</title>
        <authorList>
            <person name="Faddeeva A."/>
            <person name="Derks M.F."/>
            <person name="Anvar Y."/>
            <person name="Smit S."/>
            <person name="Van Straalen N."/>
            <person name="Roelofs D."/>
        </authorList>
    </citation>
    <scope>NUCLEOTIDE SEQUENCE [LARGE SCALE GENOMIC DNA]</scope>
    <source>
        <strain evidence="9 10">VU population</strain>
        <tissue evidence="9">Whole body</tissue>
    </source>
</reference>
<evidence type="ECO:0000256" key="3">
    <source>
        <dbReference type="ARBA" id="ARBA00022630"/>
    </source>
</evidence>
<dbReference type="InterPro" id="IPR012132">
    <property type="entry name" value="GMC_OxRdtase"/>
</dbReference>
<feature type="domain" description="Glucose-methanol-choline oxidoreductase N-terminal" evidence="7">
    <location>
        <begin position="63"/>
        <end position="356"/>
    </location>
</feature>
<feature type="region of interest" description="Disordered" evidence="5">
    <location>
        <begin position="963"/>
        <end position="983"/>
    </location>
</feature>
<dbReference type="SUPFAM" id="SSF54373">
    <property type="entry name" value="FAD-linked reductases, C-terminal domain"/>
    <property type="match status" value="1"/>
</dbReference>
<dbReference type="SUPFAM" id="SSF51905">
    <property type="entry name" value="FAD/NAD(P)-binding domain"/>
    <property type="match status" value="1"/>
</dbReference>
<evidence type="ECO:0000259" key="7">
    <source>
        <dbReference type="Pfam" id="PF00732"/>
    </source>
</evidence>
<dbReference type="InterPro" id="IPR007867">
    <property type="entry name" value="GMC_OxRtase_C"/>
</dbReference>
<keyword evidence="6" id="KW-0812">Transmembrane</keyword>
<feature type="transmembrane region" description="Helical" evidence="6">
    <location>
        <begin position="21"/>
        <end position="42"/>
    </location>
</feature>
<feature type="region of interest" description="Disordered" evidence="5">
    <location>
        <begin position="1109"/>
        <end position="1128"/>
    </location>
</feature>
<comment type="similarity">
    <text evidence="2">Belongs to the GMC oxidoreductase family.</text>
</comment>
<comment type="cofactor">
    <cofactor evidence="1">
        <name>FAD</name>
        <dbReference type="ChEBI" id="CHEBI:57692"/>
    </cofactor>
</comment>
<dbReference type="Pfam" id="PF05199">
    <property type="entry name" value="GMC_oxred_C"/>
    <property type="match status" value="1"/>
</dbReference>
<keyword evidence="4" id="KW-0274">FAD</keyword>
<keyword evidence="10" id="KW-1185">Reference proteome</keyword>
<accession>A0A226E2H8</accession>
<feature type="compositionally biased region" description="Low complexity" evidence="5">
    <location>
        <begin position="1109"/>
        <end position="1121"/>
    </location>
</feature>
<evidence type="ECO:0000259" key="8">
    <source>
        <dbReference type="Pfam" id="PF05199"/>
    </source>
</evidence>
<evidence type="ECO:0000313" key="10">
    <source>
        <dbReference type="Proteomes" id="UP000198287"/>
    </source>
</evidence>
<gene>
    <name evidence="9" type="ORF">Fcan01_14355</name>
</gene>
<dbReference type="Gene3D" id="3.30.560.10">
    <property type="entry name" value="Glucose Oxidase, domain 3"/>
    <property type="match status" value="1"/>
</dbReference>
<dbReference type="InterPro" id="IPR000172">
    <property type="entry name" value="GMC_OxRdtase_N"/>
</dbReference>
<evidence type="ECO:0000256" key="4">
    <source>
        <dbReference type="ARBA" id="ARBA00022827"/>
    </source>
</evidence>
<organism evidence="9 10">
    <name type="scientific">Folsomia candida</name>
    <name type="common">Springtail</name>
    <dbReference type="NCBI Taxonomy" id="158441"/>
    <lineage>
        <taxon>Eukaryota</taxon>
        <taxon>Metazoa</taxon>
        <taxon>Ecdysozoa</taxon>
        <taxon>Arthropoda</taxon>
        <taxon>Hexapoda</taxon>
        <taxon>Collembola</taxon>
        <taxon>Entomobryomorpha</taxon>
        <taxon>Isotomoidea</taxon>
        <taxon>Isotomidae</taxon>
        <taxon>Proisotominae</taxon>
        <taxon>Folsomia</taxon>
    </lineage>
</organism>
<dbReference type="AlphaFoldDB" id="A0A226E2H8"/>
<name>A0A226E2H8_FOLCA</name>
<feature type="compositionally biased region" description="Low complexity" evidence="5">
    <location>
        <begin position="963"/>
        <end position="978"/>
    </location>
</feature>
<dbReference type="Gene3D" id="3.50.50.60">
    <property type="entry name" value="FAD/NAD(P)-binding domain"/>
    <property type="match status" value="1"/>
</dbReference>
<sequence length="1140" mass="123818">MVFASGIIRSVTQLRTVLQSVLFVPFAYIFFFNMIPSFLVAWDSATRLQDRFNDNFRGRANTYDFIVVGGGTAGSVVANRLSELYSVLLIESGGPANPLTLIPALTLNLMNRPQSDWRYKTVPQSRACLNSINQECLISAGMAMGGSSTLNHLAFLRGHPSDFDAWARITGDRSWSYDQVLPFFRRSEEFIGTSTDASARGRDGELRIREPDYLGLGLEWLRAGVEMGYPSVDLNGQHGQGFSILQYPLRRGMRQTTDAAFILPIRLSPRLRVLSHTLATRILFRDMTNMAYGVEYERFGRTELAIARREVIISAGGVGSPKLLMLSGVGPRTHLEQMGIPLRSDVPVGRNLQDHLGVPLGPFFFTPLTSPASARSFLLDRDFTPTNIVSWIVSGRGPLSTSGLQGAGAISSMPARARGEANWPDVLLLLHGQGIHSTYANTFATAHSLQVWYISYGRDSFHIRIVGARPTSTGSVLLASTNPRDPPIINPRYLDDAGSADIRILTEGITAALNLVENSTTFRTLGATLGGTLLPGCETQTPRSMAYWTCYIQRFSMSQHDPVGTAAMGAVVDSDLKVRGTRGLRVIDASIMPTIVSVPTLATTIMIAEKGADFILREHGANSTQLPSIGGIVTSAVFGRNGLLVRNPIQRFLASEFDRMNPLPSLFRMPFNRTDFNPFSRFLGFFLPAGQQQPGTNPGLFSSIFAILNPSTLLANLLTPPTPPPPRVRPRPLLNILQQLGGNVGGAGGGNRPFATNSTTNNNLFDIIFPVRNNTITLPNPFQDIYRNQQLNSRDNNFNIFGSLFAPRATTPRPPVVNNASPNPLSFLLGVGQNFQRNPGLVQSILNSAGPRGQVTPSPGRVVTSFIPQLASGSSPLPVTAVGPSPILSTPPTRFWITLPRTSTTTTQIPVTTTLAPATTPGLVEIPLLSGVNESIPSFTVPIFRVNVDTTVTPVIPVATPTTAPAPSTSTTPLAPTSEEVGTIPTESSAAIEDTEVVTSIPPITVDIVDPPENVNVTSDANPSPVVGETGSDNDIDNLRTIRFISHEADKIRQMNQNFHHGNEVHYNDNDFAPAAEDPTPHDLHHEPVPLDYDYDEIVKDANYKVGGRNINNNNFENSGNPYESVDVDYGDDFSSNLYK</sequence>
<feature type="domain" description="Glucose-methanol-choline oxidoreductase C-terminal" evidence="8">
    <location>
        <begin position="470"/>
        <end position="608"/>
    </location>
</feature>
<keyword evidence="6" id="KW-0472">Membrane</keyword>
<keyword evidence="3" id="KW-0285">Flavoprotein</keyword>
<dbReference type="InterPro" id="IPR036188">
    <property type="entry name" value="FAD/NAD-bd_sf"/>
</dbReference>
<evidence type="ECO:0000256" key="6">
    <source>
        <dbReference type="SAM" id="Phobius"/>
    </source>
</evidence>
<evidence type="ECO:0000313" key="9">
    <source>
        <dbReference type="EMBL" id="OXA50686.1"/>
    </source>
</evidence>
<keyword evidence="6" id="KW-1133">Transmembrane helix</keyword>
<protein>
    <submittedName>
        <fullName evidence="9">Glucose dehydrogenase [FAD, quinone]</fullName>
    </submittedName>
</protein>
<proteinExistence type="inferred from homology"/>
<comment type="caution">
    <text evidence="9">The sequence shown here is derived from an EMBL/GenBank/DDBJ whole genome shotgun (WGS) entry which is preliminary data.</text>
</comment>
<dbReference type="Pfam" id="PF00732">
    <property type="entry name" value="GMC_oxred_N"/>
    <property type="match status" value="1"/>
</dbReference>
<dbReference type="GO" id="GO:0050660">
    <property type="term" value="F:flavin adenine dinucleotide binding"/>
    <property type="evidence" value="ECO:0007669"/>
    <property type="project" value="InterPro"/>
</dbReference>
<dbReference type="PANTHER" id="PTHR11552">
    <property type="entry name" value="GLUCOSE-METHANOL-CHOLINE GMC OXIDOREDUCTASE"/>
    <property type="match status" value="1"/>
</dbReference>
<dbReference type="OrthoDB" id="269227at2759"/>